<organism evidence="1 2">
    <name type="scientific">Thermomonospora cellulosilytica</name>
    <dbReference type="NCBI Taxonomy" id="1411118"/>
    <lineage>
        <taxon>Bacteria</taxon>
        <taxon>Bacillati</taxon>
        <taxon>Actinomycetota</taxon>
        <taxon>Actinomycetes</taxon>
        <taxon>Streptosporangiales</taxon>
        <taxon>Thermomonosporaceae</taxon>
        <taxon>Thermomonospora</taxon>
    </lineage>
</organism>
<comment type="caution">
    <text evidence="1">The sequence shown here is derived from an EMBL/GenBank/DDBJ whole genome shotgun (WGS) entry which is preliminary data.</text>
</comment>
<name>A0A7W3MXN2_9ACTN</name>
<proteinExistence type="predicted"/>
<reference evidence="1 2" key="1">
    <citation type="submission" date="2020-08" db="EMBL/GenBank/DDBJ databases">
        <title>Sequencing the genomes of 1000 actinobacteria strains.</title>
        <authorList>
            <person name="Klenk H.-P."/>
        </authorList>
    </citation>
    <scope>NUCLEOTIDE SEQUENCE [LARGE SCALE GENOMIC DNA]</scope>
    <source>
        <strain evidence="1 2">DSM 45823</strain>
    </source>
</reference>
<accession>A0A7W3MXN2</accession>
<gene>
    <name evidence="1" type="ORF">HNR21_002636</name>
</gene>
<dbReference type="EMBL" id="JACJII010000001">
    <property type="protein sequence ID" value="MBA9003754.1"/>
    <property type="molecule type" value="Genomic_DNA"/>
</dbReference>
<dbReference type="AlphaFoldDB" id="A0A7W3MXN2"/>
<evidence type="ECO:0000313" key="2">
    <source>
        <dbReference type="Proteomes" id="UP000539313"/>
    </source>
</evidence>
<protein>
    <submittedName>
        <fullName evidence="1">Uncharacterized protein</fullName>
    </submittedName>
</protein>
<keyword evidence="2" id="KW-1185">Reference proteome</keyword>
<sequence length="95" mass="10065">MTKSRHYRQAEQLVDQAHHFTYGDGADPVTGAALAAEAQTHAILALVDALTTPTRAAVPDSVLDVLRVIVNDSDVPDTVRTKICNAVGVDLCPDA</sequence>
<evidence type="ECO:0000313" key="1">
    <source>
        <dbReference type="EMBL" id="MBA9003754.1"/>
    </source>
</evidence>
<dbReference type="Proteomes" id="UP000539313">
    <property type="component" value="Unassembled WGS sequence"/>
</dbReference>
<dbReference type="RefSeq" id="WP_182708999.1">
    <property type="nucleotide sequence ID" value="NZ_JACJII010000001.1"/>
</dbReference>